<name>A0AB36E8B3_HAEPA</name>
<evidence type="ECO:0000313" key="1">
    <source>
        <dbReference type="EMBL" id="OBY51261.1"/>
    </source>
</evidence>
<comment type="caution">
    <text evidence="1">The sequence shown here is derived from an EMBL/GenBank/DDBJ whole genome shotgun (WGS) entry which is preliminary data.</text>
</comment>
<dbReference type="AlphaFoldDB" id="A0AB36E8B3"/>
<protein>
    <submittedName>
        <fullName evidence="1">Uncharacterized protein</fullName>
    </submittedName>
</protein>
<dbReference type="EMBL" id="MAQD01000007">
    <property type="protein sequence ID" value="OBY51261.1"/>
    <property type="molecule type" value="Genomic_DNA"/>
</dbReference>
<dbReference type="Proteomes" id="UP000092740">
    <property type="component" value="Unassembled WGS sequence"/>
</dbReference>
<evidence type="ECO:0000313" key="2">
    <source>
        <dbReference type="Proteomes" id="UP000092740"/>
    </source>
</evidence>
<sequence length="63" mass="7291">MDDSDYKEYVHKPRSLSGLISCIRGKLSQTEVLCINKNLIIKSLKYKDNNQEYLIVEVTIQDS</sequence>
<gene>
    <name evidence="1" type="ORF">BBB48_07645</name>
</gene>
<organism evidence="1 2">
    <name type="scientific">Haemophilus parainfluenzae</name>
    <dbReference type="NCBI Taxonomy" id="729"/>
    <lineage>
        <taxon>Bacteria</taxon>
        <taxon>Pseudomonadati</taxon>
        <taxon>Pseudomonadota</taxon>
        <taxon>Gammaproteobacteria</taxon>
        <taxon>Pasteurellales</taxon>
        <taxon>Pasteurellaceae</taxon>
        <taxon>Haemophilus</taxon>
    </lineage>
</organism>
<proteinExistence type="predicted"/>
<accession>A0AB36E8B3</accession>
<reference evidence="1 2" key="1">
    <citation type="submission" date="2016-06" db="EMBL/GenBank/DDBJ databases">
        <title>Simultaneous identification of Haemophilus influenzae and Haemophilus haemolyticus using TaqMan real-time PCR.</title>
        <authorList>
            <person name="Price E.P."/>
            <person name="Sarovich D.S."/>
            <person name="Harris T."/>
            <person name="Spargo J.C."/>
            <person name="Nosworthy E."/>
            <person name="Beissbarth J."/>
            <person name="Smith-Vaughan H.C."/>
        </authorList>
    </citation>
    <scope>NUCLEOTIDE SEQUENCE [LARGE SCALE GENOMIC DNA]</scope>
    <source>
        <strain evidence="1 2">ATCC 9796</strain>
    </source>
</reference>